<reference evidence="1 2" key="1">
    <citation type="journal article" date="2020" name="Fungal Divers.">
        <title>Resolving the Mortierellaceae phylogeny through synthesis of multi-gene phylogenetics and phylogenomics.</title>
        <authorList>
            <person name="Vandepol N."/>
            <person name="Liber J."/>
            <person name="Desiro A."/>
            <person name="Na H."/>
            <person name="Kennedy M."/>
            <person name="Barry K."/>
            <person name="Grigoriev I.V."/>
            <person name="Miller A.N."/>
            <person name="O'Donnell K."/>
            <person name="Stajich J.E."/>
            <person name="Bonito G."/>
        </authorList>
    </citation>
    <scope>NUCLEOTIDE SEQUENCE [LARGE SCALE GENOMIC DNA]</scope>
    <source>
        <strain evidence="1 2">AD045</strain>
    </source>
</reference>
<dbReference type="Proteomes" id="UP001194696">
    <property type="component" value="Unassembled WGS sequence"/>
</dbReference>
<gene>
    <name evidence="1" type="ORF">BGZ96_000405</name>
</gene>
<proteinExistence type="predicted"/>
<sequence>MATINDDVILAVMARCDILTVVKCRAISKRFKCIIDKELALENTDFSTLTFYQRRNITDSVMTPVFAHIFRRASIVCLGGTGISHYGAMKLVTDYTKEDHTKAGTQRRDHRGTGW</sequence>
<keyword evidence="2" id="KW-1185">Reference proteome</keyword>
<organism evidence="1 2">
    <name type="scientific">Linnemannia gamsii</name>
    <dbReference type="NCBI Taxonomy" id="64522"/>
    <lineage>
        <taxon>Eukaryota</taxon>
        <taxon>Fungi</taxon>
        <taxon>Fungi incertae sedis</taxon>
        <taxon>Mucoromycota</taxon>
        <taxon>Mortierellomycotina</taxon>
        <taxon>Mortierellomycetes</taxon>
        <taxon>Mortierellales</taxon>
        <taxon>Mortierellaceae</taxon>
        <taxon>Linnemannia</taxon>
    </lineage>
</organism>
<evidence type="ECO:0008006" key="3">
    <source>
        <dbReference type="Google" id="ProtNLM"/>
    </source>
</evidence>
<name>A0ABQ7JPC9_9FUNG</name>
<comment type="caution">
    <text evidence="1">The sequence shown here is derived from an EMBL/GenBank/DDBJ whole genome shotgun (WGS) entry which is preliminary data.</text>
</comment>
<protein>
    <recommendedName>
        <fullName evidence="3">F-box domain-containing protein</fullName>
    </recommendedName>
</protein>
<evidence type="ECO:0000313" key="1">
    <source>
        <dbReference type="EMBL" id="KAG0282516.1"/>
    </source>
</evidence>
<evidence type="ECO:0000313" key="2">
    <source>
        <dbReference type="Proteomes" id="UP001194696"/>
    </source>
</evidence>
<dbReference type="EMBL" id="JAAAIM010001050">
    <property type="protein sequence ID" value="KAG0282516.1"/>
    <property type="molecule type" value="Genomic_DNA"/>
</dbReference>
<accession>A0ABQ7JPC9</accession>